<feature type="transmembrane region" description="Helical" evidence="1">
    <location>
        <begin position="107"/>
        <end position="130"/>
    </location>
</feature>
<keyword evidence="3" id="KW-1185">Reference proteome</keyword>
<dbReference type="AlphaFoldDB" id="A0A8X6XXE6"/>
<reference evidence="2" key="1">
    <citation type="submission" date="2020-08" db="EMBL/GenBank/DDBJ databases">
        <title>Multicomponent nature underlies the extraordinary mechanical properties of spider dragline silk.</title>
        <authorList>
            <person name="Kono N."/>
            <person name="Nakamura H."/>
            <person name="Mori M."/>
            <person name="Yoshida Y."/>
            <person name="Ohtoshi R."/>
            <person name="Malay A.D."/>
            <person name="Moran D.A.P."/>
            <person name="Tomita M."/>
            <person name="Numata K."/>
            <person name="Arakawa K."/>
        </authorList>
    </citation>
    <scope>NUCLEOTIDE SEQUENCE</scope>
</reference>
<keyword evidence="1" id="KW-0472">Membrane</keyword>
<gene>
    <name evidence="2" type="primary">NCL1_13038</name>
    <name evidence="2" type="ORF">TNIN_477421</name>
</gene>
<comment type="caution">
    <text evidence="2">The sequence shown here is derived from an EMBL/GenBank/DDBJ whole genome shotgun (WGS) entry which is preliminary data.</text>
</comment>
<name>A0A8X6XXE6_9ARAC</name>
<dbReference type="EMBL" id="BMAV01013124">
    <property type="protein sequence ID" value="GFY60370.1"/>
    <property type="molecule type" value="Genomic_DNA"/>
</dbReference>
<sequence>MATESVAEILPSLPESDIDQEAAILDFLPAIGAAWRYYPRYQKALSVPNTQSIYQSQLILNIPTVASANTLSVPRHAICEELNRRNRCQELKRYIQRHTSRIRSSRWCIFGLILLMVLPVSAMIITKLVLRPAGSGTPIAKKILWNKDFYEALSRMLIPSRSVYGMLINKELP</sequence>
<protein>
    <submittedName>
        <fullName evidence="2">Uncharacterized protein</fullName>
    </submittedName>
</protein>
<evidence type="ECO:0000313" key="3">
    <source>
        <dbReference type="Proteomes" id="UP000886998"/>
    </source>
</evidence>
<dbReference type="Proteomes" id="UP000886998">
    <property type="component" value="Unassembled WGS sequence"/>
</dbReference>
<evidence type="ECO:0000256" key="1">
    <source>
        <dbReference type="SAM" id="Phobius"/>
    </source>
</evidence>
<evidence type="ECO:0000313" key="2">
    <source>
        <dbReference type="EMBL" id="GFY60370.1"/>
    </source>
</evidence>
<organism evidence="2 3">
    <name type="scientific">Trichonephila inaurata madagascariensis</name>
    <dbReference type="NCBI Taxonomy" id="2747483"/>
    <lineage>
        <taxon>Eukaryota</taxon>
        <taxon>Metazoa</taxon>
        <taxon>Ecdysozoa</taxon>
        <taxon>Arthropoda</taxon>
        <taxon>Chelicerata</taxon>
        <taxon>Arachnida</taxon>
        <taxon>Araneae</taxon>
        <taxon>Araneomorphae</taxon>
        <taxon>Entelegynae</taxon>
        <taxon>Araneoidea</taxon>
        <taxon>Nephilidae</taxon>
        <taxon>Trichonephila</taxon>
        <taxon>Trichonephila inaurata</taxon>
    </lineage>
</organism>
<keyword evidence="1" id="KW-0812">Transmembrane</keyword>
<accession>A0A8X6XXE6</accession>
<proteinExistence type="predicted"/>
<keyword evidence="1" id="KW-1133">Transmembrane helix</keyword>